<reference evidence="1 2" key="1">
    <citation type="submission" date="2015-05" db="EMBL/GenBank/DDBJ databases">
        <title>A genomic and transcriptomic approach to investigate the blue pigment phenotype in Pseudomonas fluorescens.</title>
        <authorList>
            <person name="Andreani N.A."/>
            <person name="Cardazzo B."/>
        </authorList>
    </citation>
    <scope>NUCLEOTIDE SEQUENCE [LARGE SCALE GENOMIC DNA]</scope>
    <source>
        <strain evidence="1 2">Ps_22</strain>
    </source>
</reference>
<name>A0A109LI78_PSEFL</name>
<evidence type="ECO:0000313" key="2">
    <source>
        <dbReference type="Proteomes" id="UP000061348"/>
    </source>
</evidence>
<dbReference type="AlphaFoldDB" id="A0A109LI78"/>
<organism evidence="1 2">
    <name type="scientific">Pseudomonas fluorescens</name>
    <dbReference type="NCBI Taxonomy" id="294"/>
    <lineage>
        <taxon>Bacteria</taxon>
        <taxon>Pseudomonadati</taxon>
        <taxon>Pseudomonadota</taxon>
        <taxon>Gammaproteobacteria</taxon>
        <taxon>Pseudomonadales</taxon>
        <taxon>Pseudomonadaceae</taxon>
        <taxon>Pseudomonas</taxon>
    </lineage>
</organism>
<proteinExistence type="predicted"/>
<gene>
    <name evidence="1" type="ORF">PFLmoz3_01247</name>
</gene>
<dbReference type="EMBL" id="LCYA01000052">
    <property type="protein sequence ID" value="KWV88352.1"/>
    <property type="molecule type" value="Genomic_DNA"/>
</dbReference>
<protein>
    <submittedName>
        <fullName evidence="1">Uncharacterized protein</fullName>
    </submittedName>
</protein>
<sequence>MAILNRNARANRLTNASMVMVMSAKANTVLKFSMEPQKISTSTKAR</sequence>
<dbReference type="Proteomes" id="UP000061348">
    <property type="component" value="Unassembled WGS sequence"/>
</dbReference>
<accession>A0A109LI78</accession>
<comment type="caution">
    <text evidence="1">The sequence shown here is derived from an EMBL/GenBank/DDBJ whole genome shotgun (WGS) entry which is preliminary data.</text>
</comment>
<evidence type="ECO:0000313" key="1">
    <source>
        <dbReference type="EMBL" id="KWV88352.1"/>
    </source>
</evidence>